<dbReference type="InterPro" id="IPR011322">
    <property type="entry name" value="N-reg_PII-like_a/b"/>
</dbReference>
<gene>
    <name evidence="2" type="ORF">BLW93_01340</name>
</gene>
<dbReference type="AlphaFoldDB" id="A0A1R1MMW3"/>
<dbReference type="Proteomes" id="UP000187408">
    <property type="component" value="Unassembled WGS sequence"/>
</dbReference>
<accession>A0A1R1MMW3</accession>
<evidence type="ECO:0000256" key="1">
    <source>
        <dbReference type="ARBA" id="ARBA00010554"/>
    </source>
</evidence>
<protein>
    <submittedName>
        <fullName evidence="2">Uncharacterized protein</fullName>
    </submittedName>
</protein>
<dbReference type="STRING" id="1914305.BLW93_01340"/>
<dbReference type="SUPFAM" id="SSF54913">
    <property type="entry name" value="GlnB-like"/>
    <property type="match status" value="1"/>
</dbReference>
<dbReference type="InterPro" id="IPR003793">
    <property type="entry name" value="UPF0166"/>
</dbReference>
<comment type="similarity">
    <text evidence="1">Belongs to the UPF0166 family.</text>
</comment>
<dbReference type="EMBL" id="MOEN01000003">
    <property type="protein sequence ID" value="OMH41161.1"/>
    <property type="molecule type" value="Genomic_DNA"/>
</dbReference>
<organism evidence="2 3">
    <name type="scientific">Desulfurobacterium indicum</name>
    <dbReference type="NCBI Taxonomy" id="1914305"/>
    <lineage>
        <taxon>Bacteria</taxon>
        <taxon>Pseudomonadati</taxon>
        <taxon>Aquificota</taxon>
        <taxon>Aquificia</taxon>
        <taxon>Desulfurobacteriales</taxon>
        <taxon>Desulfurobacteriaceae</taxon>
        <taxon>Desulfurobacterium</taxon>
    </lineage>
</organism>
<dbReference type="OrthoDB" id="9795599at2"/>
<comment type="caution">
    <text evidence="2">The sequence shown here is derived from an EMBL/GenBank/DDBJ whole genome shotgun (WGS) entry which is preliminary data.</text>
</comment>
<dbReference type="Gene3D" id="3.30.70.120">
    <property type="match status" value="1"/>
</dbReference>
<proteinExistence type="inferred from homology"/>
<dbReference type="Pfam" id="PF02641">
    <property type="entry name" value="DUF190"/>
    <property type="match status" value="1"/>
</dbReference>
<keyword evidence="3" id="KW-1185">Reference proteome</keyword>
<evidence type="ECO:0000313" key="2">
    <source>
        <dbReference type="EMBL" id="OMH41161.1"/>
    </source>
</evidence>
<sequence length="107" mass="12149">MKKEKLLRIFIDSEDKYNGEPLWKFILKSVKEKGLAGATVLKAAAGIGSHSEIHTANVLALSFNLPLVIEIIDEEEKIENFVKFIDTILEEGLVTIQDVKVKIYRHR</sequence>
<dbReference type="PANTHER" id="PTHR35983">
    <property type="entry name" value="UPF0166 PROTEIN TM_0021"/>
    <property type="match status" value="1"/>
</dbReference>
<name>A0A1R1MMW3_9BACT</name>
<dbReference type="InterPro" id="IPR015867">
    <property type="entry name" value="N-reg_PII/ATP_PRibTrfase_C"/>
</dbReference>
<dbReference type="RefSeq" id="WP_076712318.1">
    <property type="nucleotide sequence ID" value="NZ_MOEN01000003.1"/>
</dbReference>
<dbReference type="PANTHER" id="PTHR35983:SF1">
    <property type="entry name" value="UPF0166 PROTEIN TM_0021"/>
    <property type="match status" value="1"/>
</dbReference>
<evidence type="ECO:0000313" key="3">
    <source>
        <dbReference type="Proteomes" id="UP000187408"/>
    </source>
</evidence>
<reference evidence="2 3" key="1">
    <citation type="submission" date="2016-10" db="EMBL/GenBank/DDBJ databases">
        <title>Genome sequence of a sulfur-reducing bacterium Desulfurobacterium indicum K6013.</title>
        <authorList>
            <person name="Cao J."/>
            <person name="Shao Z."/>
            <person name="Alain K."/>
            <person name="Jebbar M."/>
        </authorList>
    </citation>
    <scope>NUCLEOTIDE SEQUENCE [LARGE SCALE GENOMIC DNA]</scope>
    <source>
        <strain evidence="2 3">K6013</strain>
    </source>
</reference>